<keyword evidence="1" id="KW-0472">Membrane</keyword>
<evidence type="ECO:0000313" key="3">
    <source>
        <dbReference type="Proteomes" id="UP000269998"/>
    </source>
</evidence>
<keyword evidence="1" id="KW-0812">Transmembrane</keyword>
<protein>
    <recommendedName>
        <fullName evidence="4">UsfY protein</fullName>
    </recommendedName>
</protein>
<evidence type="ECO:0000313" key="2">
    <source>
        <dbReference type="EMBL" id="VDM88883.1"/>
    </source>
</evidence>
<evidence type="ECO:0008006" key="4">
    <source>
        <dbReference type="Google" id="ProtNLM"/>
    </source>
</evidence>
<organism evidence="2 3">
    <name type="scientific">Mycobacterium basiliense</name>
    <dbReference type="NCBI Taxonomy" id="2094119"/>
    <lineage>
        <taxon>Bacteria</taxon>
        <taxon>Bacillati</taxon>
        <taxon>Actinomycetota</taxon>
        <taxon>Actinomycetes</taxon>
        <taxon>Mycobacteriales</taxon>
        <taxon>Mycobacteriaceae</taxon>
        <taxon>Mycobacterium</taxon>
    </lineage>
</organism>
<keyword evidence="3" id="KW-1185">Reference proteome</keyword>
<sequence>MVAGVALAFVVSMATVAIGQVGVGIAAAIVGLFVSGGGLSWLTMQRRRIREAEWHASWGGARR</sequence>
<feature type="transmembrane region" description="Helical" evidence="1">
    <location>
        <begin position="24"/>
        <end position="42"/>
    </location>
</feature>
<dbReference type="KEGG" id="mbai:MB901379_02449"/>
<proteinExistence type="predicted"/>
<dbReference type="Proteomes" id="UP000269998">
    <property type="component" value="Chromosome"/>
</dbReference>
<evidence type="ECO:0000256" key="1">
    <source>
        <dbReference type="SAM" id="Phobius"/>
    </source>
</evidence>
<dbReference type="EMBL" id="LR130759">
    <property type="protein sequence ID" value="VDM88883.1"/>
    <property type="molecule type" value="Genomic_DNA"/>
</dbReference>
<gene>
    <name evidence="2" type="ORF">MB901379_02449</name>
</gene>
<keyword evidence="1" id="KW-1133">Transmembrane helix</keyword>
<accession>A0A447GEJ4</accession>
<dbReference type="AlphaFoldDB" id="A0A447GEJ4"/>
<name>A0A447GEJ4_9MYCO</name>
<reference evidence="3" key="1">
    <citation type="submission" date="2018-02" db="EMBL/GenBank/DDBJ databases">
        <authorList>
            <person name="Seth-Smith MB H."/>
            <person name="Seth-Smith H."/>
        </authorList>
    </citation>
    <scope>NUCLEOTIDE SEQUENCE [LARGE SCALE GENOMIC DNA]</scope>
</reference>